<dbReference type="SUPFAM" id="SSF56219">
    <property type="entry name" value="DNase I-like"/>
    <property type="match status" value="1"/>
</dbReference>
<feature type="region of interest" description="Disordered" evidence="2">
    <location>
        <begin position="251"/>
        <end position="283"/>
    </location>
</feature>
<dbReference type="Gene3D" id="3.60.10.10">
    <property type="entry name" value="Endonuclease/exonuclease/phosphatase"/>
    <property type="match status" value="1"/>
</dbReference>
<dbReference type="InterPro" id="IPR040256">
    <property type="entry name" value="At4g02000-like"/>
</dbReference>
<keyword evidence="5" id="KW-1185">Reference proteome</keyword>
<evidence type="ECO:0000256" key="1">
    <source>
        <dbReference type="PROSITE-ProRule" id="PRU00047"/>
    </source>
</evidence>
<dbReference type="Proteomes" id="UP001153555">
    <property type="component" value="Unassembled WGS sequence"/>
</dbReference>
<evidence type="ECO:0000313" key="5">
    <source>
        <dbReference type="Proteomes" id="UP001153555"/>
    </source>
</evidence>
<feature type="non-terminal residue" evidence="4">
    <location>
        <position position="1"/>
    </location>
</feature>
<dbReference type="Pfam" id="PF14111">
    <property type="entry name" value="DUF4283"/>
    <property type="match status" value="1"/>
</dbReference>
<dbReference type="Pfam" id="PF14392">
    <property type="entry name" value="zf-CCHC_4"/>
    <property type="match status" value="1"/>
</dbReference>
<dbReference type="OrthoDB" id="512555at2759"/>
<name>A0A9N7MZJ0_STRHE</name>
<dbReference type="PANTHER" id="PTHR31286">
    <property type="entry name" value="GLYCINE-RICH CELL WALL STRUCTURAL PROTEIN 1.8-LIKE"/>
    <property type="match status" value="1"/>
</dbReference>
<evidence type="ECO:0000256" key="2">
    <source>
        <dbReference type="SAM" id="MobiDB-lite"/>
    </source>
</evidence>
<sequence>DDLESKLRNFSLSEAENSIVDLAQEDIKLSKEECIRSLFGKIIGDRKASLFGLKRTMTQIWKIQHSVEIRELRTNFFQFIFESREDLKKVASGTNWIYDNQYLILQEWQDNISSTHTSFDILHLWVHVYNVPFHWQSAEVGLKIGRLFKGVKNVTLSTAGDNGAGRVIRILAAINIKEPLLRCANVRLGNKTIKVSFKYEKLVNLCYYCGKLGHLDRDCTKRIEDIAQNSLQEGQFGEWLKAGDNTITYPFQQHSTSGSSMARSSEHAPKSISPPINQAFDQNHRDTSTADNLFNLNSLVEVTVHSHPEQQRVATQNTLSNKQALPLLPMDTSVQSKEAKTIASTDMIPSEQLHDSPTNMETEKNVDDIGKANKEPAIKKWKRVAQNRDKAQRTLTINEPAPHIIWKVVNPTGTAGGLLLLWSKDVLISQIICHNFCMEVEYYTPFTNKSSWIIFVYMSTAKNTREHQWDLLKGMQQKWGSSWLCAGDWNDICNPVEKRGGLPRTPTSCLGFNSFISDLGMIELKWVGYNYTWANNREHEGFVEEKLDRAFCSIDWLTEHPNATVENILRSSSDHSMLLINTNATPQQMKSRFSFDKRWISKEGVNDVIAKAWNQPCEGTPMYRVKEKIKATRIALIHWSRNHHSENQKKIQTLTSALEELRTAGGERDWNSWNSIKNQLDAAYYQEEVYWKQKSRMLWLKAGDKNTKFFHAFTAQRRRLNAITRLFDENGNLIDDHQSIKNCICRYYENLYSSEGPAGNLEILSNIPQTITDQQNEELIAESTIFFSKNSPQQLKRSICYILNNITEHTSTKYLGLPLGIGKSKAQAFSF</sequence>
<evidence type="ECO:0000313" key="4">
    <source>
        <dbReference type="EMBL" id="CAA0818673.1"/>
    </source>
</evidence>
<keyword evidence="1" id="KW-0863">Zinc-finger</keyword>
<dbReference type="SUPFAM" id="SSF57756">
    <property type="entry name" value="Retrovirus zinc finger-like domains"/>
    <property type="match status" value="1"/>
</dbReference>
<comment type="caution">
    <text evidence="4">The sequence shown here is derived from an EMBL/GenBank/DDBJ whole genome shotgun (WGS) entry which is preliminary data.</text>
</comment>
<keyword evidence="1" id="KW-0862">Zinc</keyword>
<feature type="domain" description="CCHC-type" evidence="3">
    <location>
        <begin position="206"/>
        <end position="221"/>
    </location>
</feature>
<feature type="compositionally biased region" description="Polar residues" evidence="2">
    <location>
        <begin position="251"/>
        <end position="263"/>
    </location>
</feature>
<proteinExistence type="predicted"/>
<dbReference type="PROSITE" id="PS50158">
    <property type="entry name" value="ZF_CCHC"/>
    <property type="match status" value="1"/>
</dbReference>
<dbReference type="InterPro" id="IPR036691">
    <property type="entry name" value="Endo/exonu/phosph_ase_sf"/>
</dbReference>
<organism evidence="4 5">
    <name type="scientific">Striga hermonthica</name>
    <name type="common">Purple witchweed</name>
    <name type="synonym">Buchnera hermonthica</name>
    <dbReference type="NCBI Taxonomy" id="68872"/>
    <lineage>
        <taxon>Eukaryota</taxon>
        <taxon>Viridiplantae</taxon>
        <taxon>Streptophyta</taxon>
        <taxon>Embryophyta</taxon>
        <taxon>Tracheophyta</taxon>
        <taxon>Spermatophyta</taxon>
        <taxon>Magnoliopsida</taxon>
        <taxon>eudicotyledons</taxon>
        <taxon>Gunneridae</taxon>
        <taxon>Pentapetalae</taxon>
        <taxon>asterids</taxon>
        <taxon>lamiids</taxon>
        <taxon>Lamiales</taxon>
        <taxon>Orobanchaceae</taxon>
        <taxon>Buchnereae</taxon>
        <taxon>Striga</taxon>
    </lineage>
</organism>
<keyword evidence="1" id="KW-0479">Metal-binding</keyword>
<accession>A0A9N7MZJ0</accession>
<dbReference type="GO" id="GO:0008270">
    <property type="term" value="F:zinc ion binding"/>
    <property type="evidence" value="ECO:0007669"/>
    <property type="project" value="UniProtKB-KW"/>
</dbReference>
<dbReference type="PANTHER" id="PTHR31286:SF178">
    <property type="entry name" value="DUF4283 DOMAIN-CONTAINING PROTEIN"/>
    <property type="match status" value="1"/>
</dbReference>
<dbReference type="InterPro" id="IPR001878">
    <property type="entry name" value="Znf_CCHC"/>
</dbReference>
<dbReference type="InterPro" id="IPR025558">
    <property type="entry name" value="DUF4283"/>
</dbReference>
<reference evidence="4" key="1">
    <citation type="submission" date="2019-12" db="EMBL/GenBank/DDBJ databases">
        <authorList>
            <person name="Scholes J."/>
        </authorList>
    </citation>
    <scope>NUCLEOTIDE SEQUENCE</scope>
</reference>
<dbReference type="AlphaFoldDB" id="A0A9N7MZJ0"/>
<dbReference type="SMART" id="SM00343">
    <property type="entry name" value="ZnF_C2HC"/>
    <property type="match status" value="1"/>
</dbReference>
<feature type="non-terminal residue" evidence="4">
    <location>
        <position position="831"/>
    </location>
</feature>
<dbReference type="GO" id="GO:0003676">
    <property type="term" value="F:nucleic acid binding"/>
    <property type="evidence" value="ECO:0007669"/>
    <property type="project" value="InterPro"/>
</dbReference>
<dbReference type="InterPro" id="IPR036875">
    <property type="entry name" value="Znf_CCHC_sf"/>
</dbReference>
<gene>
    <name evidence="4" type="ORF">SHERM_17564</name>
</gene>
<protein>
    <recommendedName>
        <fullName evidence="3">CCHC-type domain-containing protein</fullName>
    </recommendedName>
</protein>
<dbReference type="EMBL" id="CACSLK010017620">
    <property type="protein sequence ID" value="CAA0818673.1"/>
    <property type="molecule type" value="Genomic_DNA"/>
</dbReference>
<evidence type="ECO:0000259" key="3">
    <source>
        <dbReference type="PROSITE" id="PS50158"/>
    </source>
</evidence>
<dbReference type="InterPro" id="IPR025836">
    <property type="entry name" value="Zn_knuckle_CX2CX4HX4C"/>
</dbReference>